<gene>
    <name evidence="1" type="ORF">CRE_05262</name>
</gene>
<accession>E3NIF0</accession>
<evidence type="ECO:0000313" key="1">
    <source>
        <dbReference type="EMBL" id="EFO98946.1"/>
    </source>
</evidence>
<dbReference type="OrthoDB" id="5906692at2759"/>
<name>E3NIF0_CAERE</name>
<dbReference type="InParanoid" id="E3NIF0"/>
<protein>
    <submittedName>
        <fullName evidence="1">Uncharacterized protein</fullName>
    </submittedName>
</protein>
<organism evidence="2">
    <name type="scientific">Caenorhabditis remanei</name>
    <name type="common">Caenorhabditis vulgaris</name>
    <dbReference type="NCBI Taxonomy" id="31234"/>
    <lineage>
        <taxon>Eukaryota</taxon>
        <taxon>Metazoa</taxon>
        <taxon>Ecdysozoa</taxon>
        <taxon>Nematoda</taxon>
        <taxon>Chromadorea</taxon>
        <taxon>Rhabditida</taxon>
        <taxon>Rhabditina</taxon>
        <taxon>Rhabditomorpha</taxon>
        <taxon>Rhabditoidea</taxon>
        <taxon>Rhabditidae</taxon>
        <taxon>Peloderinae</taxon>
        <taxon>Caenorhabditis</taxon>
    </lineage>
</organism>
<reference evidence="1" key="1">
    <citation type="submission" date="2007-07" db="EMBL/GenBank/DDBJ databases">
        <title>PCAP assembly of the Caenorhabditis remanei genome.</title>
        <authorList>
            <consortium name="The Caenorhabditis remanei Sequencing Consortium"/>
            <person name="Wilson R.K."/>
        </authorList>
    </citation>
    <scope>NUCLEOTIDE SEQUENCE [LARGE SCALE GENOMIC DNA]</scope>
    <source>
        <strain evidence="1">PB4641</strain>
    </source>
</reference>
<evidence type="ECO:0000313" key="2">
    <source>
        <dbReference type="Proteomes" id="UP000008281"/>
    </source>
</evidence>
<dbReference type="Proteomes" id="UP000008281">
    <property type="component" value="Unassembled WGS sequence"/>
</dbReference>
<dbReference type="EMBL" id="DS268699">
    <property type="protein sequence ID" value="EFO98946.1"/>
    <property type="molecule type" value="Genomic_DNA"/>
</dbReference>
<sequence>MQDENDKDVAEEKMGNEVDFLNCYDNIAESIFDETDEDSRRRLWRKLSEKDLRKLMFLLSTTQSKTAVNEYFDTEMLENQKIMKELLFRSEHLKEIEMCSTCAEDGEKCSCFNISSKCTVVFSDLSSLIRGMLQINGKHVLNVQSSIVRGECTTSPMGHGILKELLLNELTPGEVKVHFQCGFDGIKLHMKGRYKVWPFTLIPLDLEDKERATVRSVLTCAMYIGKTDPSANVHDRIINWCQNEMSYPISWNGLSSREKCCEKWTEKEATSGLVSLLSY</sequence>
<dbReference type="HOGENOM" id="CLU_998331_0_0_1"/>
<proteinExistence type="predicted"/>
<keyword evidence="2" id="KW-1185">Reference proteome</keyword>
<dbReference type="AlphaFoldDB" id="E3NIF0"/>